<dbReference type="Proteomes" id="UP001140094">
    <property type="component" value="Unassembled WGS sequence"/>
</dbReference>
<dbReference type="Gene3D" id="1.20.900.10">
    <property type="entry name" value="Dbl homology (DH) domain"/>
    <property type="match status" value="1"/>
</dbReference>
<evidence type="ECO:0000256" key="2">
    <source>
        <dbReference type="ARBA" id="ARBA00022737"/>
    </source>
</evidence>
<keyword evidence="2" id="KW-0677">Repeat</keyword>
<feature type="compositionally biased region" description="Low complexity" evidence="3">
    <location>
        <begin position="187"/>
        <end position="199"/>
    </location>
</feature>
<reference evidence="5" key="1">
    <citation type="submission" date="2022-07" db="EMBL/GenBank/DDBJ databases">
        <title>Phylogenomic reconstructions and comparative analyses of Kickxellomycotina fungi.</title>
        <authorList>
            <person name="Reynolds N.K."/>
            <person name="Stajich J.E."/>
            <person name="Barry K."/>
            <person name="Grigoriev I.V."/>
            <person name="Crous P."/>
            <person name="Smith M.E."/>
        </authorList>
    </citation>
    <scope>NUCLEOTIDE SEQUENCE</scope>
    <source>
        <strain evidence="5">NRRL 1565</strain>
    </source>
</reference>
<dbReference type="AlphaFoldDB" id="A0A9W8HR46"/>
<dbReference type="PROSITE" id="PS50010">
    <property type="entry name" value="DH_2"/>
    <property type="match status" value="1"/>
</dbReference>
<feature type="region of interest" description="Disordered" evidence="3">
    <location>
        <begin position="156"/>
        <end position="204"/>
    </location>
</feature>
<proteinExistence type="predicted"/>
<organism evidence="5 6">
    <name type="scientific">Coemansia guatemalensis</name>
    <dbReference type="NCBI Taxonomy" id="2761395"/>
    <lineage>
        <taxon>Eukaryota</taxon>
        <taxon>Fungi</taxon>
        <taxon>Fungi incertae sedis</taxon>
        <taxon>Zoopagomycota</taxon>
        <taxon>Kickxellomycotina</taxon>
        <taxon>Kickxellomycetes</taxon>
        <taxon>Kickxellales</taxon>
        <taxon>Kickxellaceae</taxon>
        <taxon>Coemansia</taxon>
    </lineage>
</organism>
<dbReference type="OrthoDB" id="660555at2759"/>
<dbReference type="InterPro" id="IPR035899">
    <property type="entry name" value="DBL_dom_sf"/>
</dbReference>
<dbReference type="GO" id="GO:0005085">
    <property type="term" value="F:guanyl-nucleotide exchange factor activity"/>
    <property type="evidence" value="ECO:0007669"/>
    <property type="project" value="InterPro"/>
</dbReference>
<feature type="domain" description="DH" evidence="4">
    <location>
        <begin position="271"/>
        <end position="453"/>
    </location>
</feature>
<name>A0A9W8HR46_9FUNG</name>
<dbReference type="InterPro" id="IPR051092">
    <property type="entry name" value="FYVE_RhoGEF_PH"/>
</dbReference>
<dbReference type="CDD" id="cd00160">
    <property type="entry name" value="RhoGEF"/>
    <property type="match status" value="1"/>
</dbReference>
<evidence type="ECO:0000256" key="1">
    <source>
        <dbReference type="ARBA" id="ARBA00022614"/>
    </source>
</evidence>
<dbReference type="PANTHER" id="PTHR12673:SF159">
    <property type="entry name" value="LD03170P"/>
    <property type="match status" value="1"/>
</dbReference>
<sequence length="538" mass="60343">MLENLPRSIDALHHLEVLDISRNSIATLDPHISRLPALRILNIGENRLTRLPSFLGLLVKTLRVLLVDGNPFDSAHQALIEPILITPQKEPRRAARMAEKAMRVPTNTTVQGGPINGDTAITDAADAFSHPPKSKEYIATFRQLVSIGFRRRSRHSRHFRDRGASAHQEAYEFATSTEHPVSTDGASQRSTSDGSHSSSIDAPAELVQDPVEVARVLWRLRDEWDLDPQHSESLIVDKHIAQLCTHDSRPVDVCVADETYRVAEEKTGSSLRMKILSELLVTEVTYVDTLKNVVGVYLNPMREAKILAESELRKIFSNVEVILAFHNDHFLPAITHALSQPQMAIGNVFLQHSAHFRLYSAYTNNHDTSVQTLAAVASRRSVSSFLRDARHDVTQIGQVSLDGHLLTPVQRLPRYRLLLTDLLANTPRTHPDYQPLAAALRELNRSIREVNERKRVHENLLLLQRMQEQITGAADIPLIAPHRVLKLIGSFRIQSLCTSPAAKPGVALKRTSTGSVHRYFLFNDMLLQCLPGMNKDMR</sequence>
<accession>A0A9W8HR46</accession>
<dbReference type="SMART" id="SM00369">
    <property type="entry name" value="LRR_TYP"/>
    <property type="match status" value="2"/>
</dbReference>
<dbReference type="Gene3D" id="3.80.10.10">
    <property type="entry name" value="Ribonuclease Inhibitor"/>
    <property type="match status" value="1"/>
</dbReference>
<feature type="compositionally biased region" description="Polar residues" evidence="3">
    <location>
        <begin position="174"/>
        <end position="186"/>
    </location>
</feature>
<gene>
    <name evidence="5" type="ORF">H4R20_005742</name>
</gene>
<evidence type="ECO:0000259" key="4">
    <source>
        <dbReference type="PROSITE" id="PS50010"/>
    </source>
</evidence>
<dbReference type="PROSITE" id="PS51450">
    <property type="entry name" value="LRR"/>
    <property type="match status" value="1"/>
</dbReference>
<dbReference type="InterPro" id="IPR003591">
    <property type="entry name" value="Leu-rich_rpt_typical-subtyp"/>
</dbReference>
<dbReference type="SUPFAM" id="SSF48065">
    <property type="entry name" value="DBL homology domain (DH-domain)"/>
    <property type="match status" value="1"/>
</dbReference>
<evidence type="ECO:0000313" key="5">
    <source>
        <dbReference type="EMBL" id="KAJ2795832.1"/>
    </source>
</evidence>
<keyword evidence="1" id="KW-0433">Leucine-rich repeat</keyword>
<feature type="non-terminal residue" evidence="5">
    <location>
        <position position="538"/>
    </location>
</feature>
<evidence type="ECO:0000256" key="3">
    <source>
        <dbReference type="SAM" id="MobiDB-lite"/>
    </source>
</evidence>
<dbReference type="InterPro" id="IPR001611">
    <property type="entry name" value="Leu-rich_rpt"/>
</dbReference>
<dbReference type="Pfam" id="PF00621">
    <property type="entry name" value="RhoGEF"/>
    <property type="match status" value="1"/>
</dbReference>
<dbReference type="EMBL" id="JANBUO010002071">
    <property type="protein sequence ID" value="KAJ2795832.1"/>
    <property type="molecule type" value="Genomic_DNA"/>
</dbReference>
<evidence type="ECO:0000313" key="6">
    <source>
        <dbReference type="Proteomes" id="UP001140094"/>
    </source>
</evidence>
<keyword evidence="6" id="KW-1185">Reference proteome</keyword>
<dbReference type="SMART" id="SM00325">
    <property type="entry name" value="RhoGEF"/>
    <property type="match status" value="1"/>
</dbReference>
<protein>
    <recommendedName>
        <fullName evidence="4">DH domain-containing protein</fullName>
    </recommendedName>
</protein>
<dbReference type="SUPFAM" id="SSF52075">
    <property type="entry name" value="Outer arm dynein light chain 1"/>
    <property type="match status" value="1"/>
</dbReference>
<comment type="caution">
    <text evidence="5">The sequence shown here is derived from an EMBL/GenBank/DDBJ whole genome shotgun (WGS) entry which is preliminary data.</text>
</comment>
<dbReference type="InterPro" id="IPR000219">
    <property type="entry name" value="DH_dom"/>
</dbReference>
<dbReference type="InterPro" id="IPR032675">
    <property type="entry name" value="LRR_dom_sf"/>
</dbReference>
<dbReference type="Pfam" id="PF13855">
    <property type="entry name" value="LRR_8"/>
    <property type="match status" value="1"/>
</dbReference>
<dbReference type="GO" id="GO:0005737">
    <property type="term" value="C:cytoplasm"/>
    <property type="evidence" value="ECO:0007669"/>
    <property type="project" value="TreeGrafter"/>
</dbReference>
<dbReference type="PANTHER" id="PTHR12673">
    <property type="entry name" value="FACIOGENITAL DYSPLASIA PROTEIN"/>
    <property type="match status" value="1"/>
</dbReference>